<keyword evidence="2" id="KW-0677">Repeat</keyword>
<feature type="domain" description="Leucine-rich repeat-containing N-terminal plant-type" evidence="4">
    <location>
        <begin position="35"/>
        <end position="74"/>
    </location>
</feature>
<keyword evidence="1" id="KW-0433">Leucine-rich repeat</keyword>
<dbReference type="InterPro" id="IPR013210">
    <property type="entry name" value="LRR_N_plant-typ"/>
</dbReference>
<accession>S8BXX9</accession>
<keyword evidence="3" id="KW-0472">Membrane</keyword>
<protein>
    <recommendedName>
        <fullName evidence="4">Leucine-rich repeat-containing N-terminal plant-type domain-containing protein</fullName>
    </recommendedName>
</protein>
<evidence type="ECO:0000256" key="2">
    <source>
        <dbReference type="ARBA" id="ARBA00022737"/>
    </source>
</evidence>
<evidence type="ECO:0000259" key="4">
    <source>
        <dbReference type="Pfam" id="PF08263"/>
    </source>
</evidence>
<keyword evidence="6" id="KW-1185">Reference proteome</keyword>
<evidence type="ECO:0000256" key="1">
    <source>
        <dbReference type="ARBA" id="ARBA00022614"/>
    </source>
</evidence>
<keyword evidence="3" id="KW-0812">Transmembrane</keyword>
<dbReference type="Proteomes" id="UP000015453">
    <property type="component" value="Unassembled WGS sequence"/>
</dbReference>
<proteinExistence type="predicted"/>
<evidence type="ECO:0000313" key="6">
    <source>
        <dbReference type="Proteomes" id="UP000015453"/>
    </source>
</evidence>
<evidence type="ECO:0000256" key="3">
    <source>
        <dbReference type="SAM" id="Phobius"/>
    </source>
</evidence>
<sequence>MGNSRKNSLLLRTGLVILALFTGCCYSYLSPSGVNYEVVALIMVKRELHDPYNALESWDANSVDPCSWRMITCTTDGYVSSL</sequence>
<gene>
    <name evidence="5" type="ORF">M569_15369</name>
</gene>
<dbReference type="EMBL" id="AUSU01008365">
    <property type="protein sequence ID" value="EPS59440.1"/>
    <property type="molecule type" value="Genomic_DNA"/>
</dbReference>
<dbReference type="OrthoDB" id="1056777at2759"/>
<dbReference type="PROSITE" id="PS51257">
    <property type="entry name" value="PROKAR_LIPOPROTEIN"/>
    <property type="match status" value="1"/>
</dbReference>
<evidence type="ECO:0000313" key="5">
    <source>
        <dbReference type="EMBL" id="EPS59440.1"/>
    </source>
</evidence>
<feature type="transmembrane region" description="Helical" evidence="3">
    <location>
        <begin position="9"/>
        <end position="29"/>
    </location>
</feature>
<dbReference type="Pfam" id="PF08263">
    <property type="entry name" value="LRRNT_2"/>
    <property type="match status" value="1"/>
</dbReference>
<comment type="caution">
    <text evidence="5">The sequence shown here is derived from an EMBL/GenBank/DDBJ whole genome shotgun (WGS) entry which is preliminary data.</text>
</comment>
<dbReference type="InterPro" id="IPR032675">
    <property type="entry name" value="LRR_dom_sf"/>
</dbReference>
<name>S8BXX9_9LAMI</name>
<dbReference type="Gene3D" id="3.80.10.10">
    <property type="entry name" value="Ribonuclease Inhibitor"/>
    <property type="match status" value="1"/>
</dbReference>
<organism evidence="5 6">
    <name type="scientific">Genlisea aurea</name>
    <dbReference type="NCBI Taxonomy" id="192259"/>
    <lineage>
        <taxon>Eukaryota</taxon>
        <taxon>Viridiplantae</taxon>
        <taxon>Streptophyta</taxon>
        <taxon>Embryophyta</taxon>
        <taxon>Tracheophyta</taxon>
        <taxon>Spermatophyta</taxon>
        <taxon>Magnoliopsida</taxon>
        <taxon>eudicotyledons</taxon>
        <taxon>Gunneridae</taxon>
        <taxon>Pentapetalae</taxon>
        <taxon>asterids</taxon>
        <taxon>lamiids</taxon>
        <taxon>Lamiales</taxon>
        <taxon>Lentibulariaceae</taxon>
        <taxon>Genlisea</taxon>
    </lineage>
</organism>
<reference evidence="5 6" key="1">
    <citation type="journal article" date="2013" name="BMC Genomics">
        <title>The miniature genome of a carnivorous plant Genlisea aurea contains a low number of genes and short non-coding sequences.</title>
        <authorList>
            <person name="Leushkin E.V."/>
            <person name="Sutormin R.A."/>
            <person name="Nabieva E.R."/>
            <person name="Penin A.A."/>
            <person name="Kondrashov A.S."/>
            <person name="Logacheva M.D."/>
        </authorList>
    </citation>
    <scope>NUCLEOTIDE SEQUENCE [LARGE SCALE GENOMIC DNA]</scope>
</reference>
<keyword evidence="3" id="KW-1133">Transmembrane helix</keyword>
<dbReference type="AlphaFoldDB" id="S8BXX9"/>